<dbReference type="CDD" id="cd09823">
    <property type="entry name" value="peroxinectin_like"/>
    <property type="match status" value="1"/>
</dbReference>
<dbReference type="EMBL" id="REGN01004755">
    <property type="protein sequence ID" value="RNA16249.1"/>
    <property type="molecule type" value="Genomic_DNA"/>
</dbReference>
<keyword evidence="5" id="KW-0479">Metal-binding</keyword>
<keyword evidence="3 6" id="KW-0732">Signal</keyword>
<dbReference type="GO" id="GO:0020037">
    <property type="term" value="F:heme binding"/>
    <property type="evidence" value="ECO:0007669"/>
    <property type="project" value="InterPro"/>
</dbReference>
<evidence type="ECO:0000313" key="7">
    <source>
        <dbReference type="EMBL" id="RNA16249.1"/>
    </source>
</evidence>
<evidence type="ECO:0000313" key="8">
    <source>
        <dbReference type="Proteomes" id="UP000276133"/>
    </source>
</evidence>
<sequence length="629" mass="70642">MISELCAMFTLFKLQLAFNDFIATPQCQLQKSNFNCDSNSPYSEFDGSCNNLLSPWYGKAFVPFKRVLPSEYEDAFGKQRVSSKDGFQLPNPRFLSVSAAINGPQNEQFVNHLSTFFGQLVAFDVSSAPSTTDPSGETLKCDCSEQNENCISIKIPQEENIMKMSCMSFARTQSAFPQLDCQFKSREQINKVTSFIDASSVYGSNNDRNSQLRLGIGGLLKTSPGLFQHRPYLTRLPDSNCNLDDIMSLCFNTGEDRGNENLGLIAVHTLFMREHNRIASELSRLNPSWNDQTLFFETRKILIAIYQHIIFNEWLPLIIGPDYVKTLNLFSLNGTAFHQQYDPNINPSIANEFATAAFRYGHSMSKNSFSRLSPLGTPIAISLNISKTIFKTAEAYNPAGGGLESILSGLLDDQAAKFDSNFADTLQNHLFENVLPDNRITAIDLLAANINRGRDHGIPPYFKYRDICGGKKPTDFDTLLEVMIPSKVNKLRSLYNRVEDIDLYLGGLFETPVPGGVVGPTFACIIGNQFSYLKGGDRFYYENGPSITSFRLNQLNEIKKITMARLICNDFDITVIQKRAFEIPSQDNVKTACNSIPKAGANILDQRNYQFLDEILYKKNYRSDPVKKI</sequence>
<reference evidence="7 8" key="1">
    <citation type="journal article" date="2018" name="Sci. Rep.">
        <title>Genomic signatures of local adaptation to the degree of environmental predictability in rotifers.</title>
        <authorList>
            <person name="Franch-Gras L."/>
            <person name="Hahn C."/>
            <person name="Garcia-Roger E.M."/>
            <person name="Carmona M.J."/>
            <person name="Serra M."/>
            <person name="Gomez A."/>
        </authorList>
    </citation>
    <scope>NUCLEOTIDE SEQUENCE [LARGE SCALE GENOMIC DNA]</scope>
    <source>
        <strain evidence="7">HYR1</strain>
    </source>
</reference>
<dbReference type="PROSITE" id="PS50292">
    <property type="entry name" value="PEROXIDASE_3"/>
    <property type="match status" value="1"/>
</dbReference>
<evidence type="ECO:0000256" key="4">
    <source>
        <dbReference type="ARBA" id="ARBA00023180"/>
    </source>
</evidence>
<organism evidence="7 8">
    <name type="scientific">Brachionus plicatilis</name>
    <name type="common">Marine rotifer</name>
    <name type="synonym">Brachionus muelleri</name>
    <dbReference type="NCBI Taxonomy" id="10195"/>
    <lineage>
        <taxon>Eukaryota</taxon>
        <taxon>Metazoa</taxon>
        <taxon>Spiralia</taxon>
        <taxon>Gnathifera</taxon>
        <taxon>Rotifera</taxon>
        <taxon>Eurotatoria</taxon>
        <taxon>Monogononta</taxon>
        <taxon>Pseudotrocha</taxon>
        <taxon>Ploima</taxon>
        <taxon>Brachionidae</taxon>
        <taxon>Brachionus</taxon>
    </lineage>
</organism>
<dbReference type="FunFam" id="1.10.640.10:FF:000003">
    <property type="entry name" value="chorion peroxidase"/>
    <property type="match status" value="1"/>
</dbReference>
<evidence type="ECO:0000256" key="2">
    <source>
        <dbReference type="ARBA" id="ARBA00022525"/>
    </source>
</evidence>
<dbReference type="Gene3D" id="1.10.640.10">
    <property type="entry name" value="Haem peroxidase domain superfamily, animal type"/>
    <property type="match status" value="1"/>
</dbReference>
<comment type="subcellular location">
    <subcellularLocation>
        <location evidence="1">Secreted</location>
    </subcellularLocation>
</comment>
<feature type="chain" id="PRO_5017936140" evidence="6">
    <location>
        <begin position="18"/>
        <end position="629"/>
    </location>
</feature>
<keyword evidence="7" id="KW-0575">Peroxidase</keyword>
<dbReference type="GO" id="GO:0006979">
    <property type="term" value="P:response to oxidative stress"/>
    <property type="evidence" value="ECO:0007669"/>
    <property type="project" value="InterPro"/>
</dbReference>
<proteinExistence type="predicted"/>
<dbReference type="PRINTS" id="PR00457">
    <property type="entry name" value="ANPEROXIDASE"/>
</dbReference>
<dbReference type="STRING" id="10195.A0A3M7QYF3"/>
<evidence type="ECO:0000256" key="3">
    <source>
        <dbReference type="ARBA" id="ARBA00022729"/>
    </source>
</evidence>
<dbReference type="InterPro" id="IPR010255">
    <property type="entry name" value="Haem_peroxidase_sf"/>
</dbReference>
<keyword evidence="4" id="KW-0325">Glycoprotein</keyword>
<dbReference type="GO" id="GO:0005576">
    <property type="term" value="C:extracellular region"/>
    <property type="evidence" value="ECO:0007669"/>
    <property type="project" value="UniProtKB-SubCell"/>
</dbReference>
<dbReference type="PANTHER" id="PTHR11475:SF4">
    <property type="entry name" value="CHORION PEROXIDASE"/>
    <property type="match status" value="1"/>
</dbReference>
<evidence type="ECO:0000256" key="1">
    <source>
        <dbReference type="ARBA" id="ARBA00004613"/>
    </source>
</evidence>
<dbReference type="InterPro" id="IPR037120">
    <property type="entry name" value="Haem_peroxidase_sf_animal"/>
</dbReference>
<keyword evidence="2" id="KW-0964">Secreted</keyword>
<keyword evidence="5" id="KW-0408">Iron</keyword>
<dbReference type="Proteomes" id="UP000276133">
    <property type="component" value="Unassembled WGS sequence"/>
</dbReference>
<keyword evidence="7" id="KW-0560">Oxidoreductase</keyword>
<keyword evidence="5" id="KW-0349">Heme</keyword>
<feature type="signal peptide" evidence="6">
    <location>
        <begin position="1"/>
        <end position="17"/>
    </location>
</feature>
<accession>A0A3M7QYF3</accession>
<feature type="binding site" description="axial binding residue" evidence="5">
    <location>
        <position position="362"/>
    </location>
    <ligand>
        <name>heme b</name>
        <dbReference type="ChEBI" id="CHEBI:60344"/>
    </ligand>
    <ligandPart>
        <name>Fe</name>
        <dbReference type="ChEBI" id="CHEBI:18248"/>
    </ligandPart>
</feature>
<dbReference type="GO" id="GO:0046872">
    <property type="term" value="F:metal ion binding"/>
    <property type="evidence" value="ECO:0007669"/>
    <property type="project" value="UniProtKB-KW"/>
</dbReference>
<comment type="caution">
    <text evidence="7">The sequence shown here is derived from an EMBL/GenBank/DDBJ whole genome shotgun (WGS) entry which is preliminary data.</text>
</comment>
<dbReference type="InterPro" id="IPR019791">
    <property type="entry name" value="Haem_peroxidase_animal"/>
</dbReference>
<name>A0A3M7QYF3_BRAPC</name>
<protein>
    <submittedName>
        <fullName evidence="7">Chorion peroxidase</fullName>
        <ecNumber evidence="7">1.11.1.7</ecNumber>
    </submittedName>
</protein>
<dbReference type="Pfam" id="PF03098">
    <property type="entry name" value="An_peroxidase"/>
    <property type="match status" value="1"/>
</dbReference>
<evidence type="ECO:0000256" key="5">
    <source>
        <dbReference type="PIRSR" id="PIRSR619791-2"/>
    </source>
</evidence>
<keyword evidence="8" id="KW-1185">Reference proteome</keyword>
<dbReference type="EC" id="1.11.1.7" evidence="7"/>
<dbReference type="GO" id="GO:0140825">
    <property type="term" value="F:lactoperoxidase activity"/>
    <property type="evidence" value="ECO:0007669"/>
    <property type="project" value="UniProtKB-EC"/>
</dbReference>
<dbReference type="AlphaFoldDB" id="A0A3M7QYF3"/>
<gene>
    <name evidence="7" type="ORF">BpHYR1_051243</name>
</gene>
<dbReference type="SUPFAM" id="SSF48113">
    <property type="entry name" value="Heme-dependent peroxidases"/>
    <property type="match status" value="1"/>
</dbReference>
<dbReference type="OrthoDB" id="823504at2759"/>
<dbReference type="PANTHER" id="PTHR11475">
    <property type="entry name" value="OXIDASE/PEROXIDASE"/>
    <property type="match status" value="1"/>
</dbReference>
<evidence type="ECO:0000256" key="6">
    <source>
        <dbReference type="SAM" id="SignalP"/>
    </source>
</evidence>